<feature type="transmembrane region" description="Helical" evidence="6">
    <location>
        <begin position="91"/>
        <end position="109"/>
    </location>
</feature>
<comment type="similarity">
    <text evidence="2">Belongs to the TMEM45 family.</text>
</comment>
<dbReference type="InterPro" id="IPR006904">
    <property type="entry name" value="DUF716"/>
</dbReference>
<dbReference type="GO" id="GO:0016020">
    <property type="term" value="C:membrane"/>
    <property type="evidence" value="ECO:0007669"/>
    <property type="project" value="UniProtKB-SubCell"/>
</dbReference>
<evidence type="ECO:0000256" key="6">
    <source>
        <dbReference type="SAM" id="Phobius"/>
    </source>
</evidence>
<reference evidence="7" key="1">
    <citation type="submission" date="2020-11" db="EMBL/GenBank/DDBJ databases">
        <authorList>
            <person name="Tran Van P."/>
        </authorList>
    </citation>
    <scope>NUCLEOTIDE SEQUENCE</scope>
</reference>
<protein>
    <recommendedName>
        <fullName evidence="9">Transmembrane protein 45B</fullName>
    </recommendedName>
</protein>
<name>A0A7R9FQN6_9CRUS</name>
<evidence type="ECO:0000313" key="7">
    <source>
        <dbReference type="EMBL" id="CAD7251353.1"/>
    </source>
</evidence>
<keyword evidence="5 6" id="KW-0472">Membrane</keyword>
<dbReference type="EMBL" id="CAJPEV010003479">
    <property type="protein sequence ID" value="CAG0899846.1"/>
    <property type="molecule type" value="Genomic_DNA"/>
</dbReference>
<comment type="subcellular location">
    <subcellularLocation>
        <location evidence="1">Membrane</location>
        <topology evidence="1">Multi-pass membrane protein</topology>
    </subcellularLocation>
</comment>
<keyword evidence="3 6" id="KW-0812">Transmembrane</keyword>
<feature type="transmembrane region" description="Helical" evidence="6">
    <location>
        <begin position="215"/>
        <end position="244"/>
    </location>
</feature>
<evidence type="ECO:0008006" key="9">
    <source>
        <dbReference type="Google" id="ProtNLM"/>
    </source>
</evidence>
<feature type="transmembrane region" description="Helical" evidence="6">
    <location>
        <begin position="58"/>
        <end position="79"/>
    </location>
</feature>
<dbReference type="EMBL" id="LR902996">
    <property type="protein sequence ID" value="CAD7251353.1"/>
    <property type="molecule type" value="Genomic_DNA"/>
</dbReference>
<evidence type="ECO:0000313" key="8">
    <source>
        <dbReference type="Proteomes" id="UP000677054"/>
    </source>
</evidence>
<evidence type="ECO:0000256" key="4">
    <source>
        <dbReference type="ARBA" id="ARBA00022989"/>
    </source>
</evidence>
<evidence type="ECO:0000256" key="1">
    <source>
        <dbReference type="ARBA" id="ARBA00004141"/>
    </source>
</evidence>
<feature type="transmembrane region" description="Helical" evidence="6">
    <location>
        <begin position="148"/>
        <end position="168"/>
    </location>
</feature>
<organism evidence="7">
    <name type="scientific">Darwinula stevensoni</name>
    <dbReference type="NCBI Taxonomy" id="69355"/>
    <lineage>
        <taxon>Eukaryota</taxon>
        <taxon>Metazoa</taxon>
        <taxon>Ecdysozoa</taxon>
        <taxon>Arthropoda</taxon>
        <taxon>Crustacea</taxon>
        <taxon>Oligostraca</taxon>
        <taxon>Ostracoda</taxon>
        <taxon>Podocopa</taxon>
        <taxon>Podocopida</taxon>
        <taxon>Darwinulocopina</taxon>
        <taxon>Darwinuloidea</taxon>
        <taxon>Darwinulidae</taxon>
        <taxon>Darwinula</taxon>
    </lineage>
</organism>
<dbReference type="InterPro" id="IPR042127">
    <property type="entry name" value="TMEM45"/>
</dbReference>
<dbReference type="PANTHER" id="PTHR16007">
    <property type="entry name" value="EPIDIDYMAL MEMBRANE PROTEIN E9-RELATED"/>
    <property type="match status" value="1"/>
</dbReference>
<evidence type="ECO:0000256" key="3">
    <source>
        <dbReference type="ARBA" id="ARBA00022692"/>
    </source>
</evidence>
<feature type="transmembrane region" description="Helical" evidence="6">
    <location>
        <begin position="175"/>
        <end position="195"/>
    </location>
</feature>
<evidence type="ECO:0000256" key="5">
    <source>
        <dbReference type="ARBA" id="ARBA00023136"/>
    </source>
</evidence>
<dbReference type="OrthoDB" id="551896at2759"/>
<accession>A0A7R9FQN6</accession>
<dbReference type="PANTHER" id="PTHR16007:SF15">
    <property type="entry name" value="TRANSMEMBRANE PROTEIN 45B"/>
    <property type="match status" value="1"/>
</dbReference>
<dbReference type="Pfam" id="PF04819">
    <property type="entry name" value="DUF716"/>
    <property type="match status" value="1"/>
</dbReference>
<gene>
    <name evidence="7" type="ORF">DSTB1V02_LOCUS11120</name>
</gene>
<keyword evidence="4 6" id="KW-1133">Transmembrane helix</keyword>
<dbReference type="Proteomes" id="UP000677054">
    <property type="component" value="Unassembled WGS sequence"/>
</dbReference>
<keyword evidence="8" id="KW-1185">Reference proteome</keyword>
<feature type="transmembrane region" description="Helical" evidence="6">
    <location>
        <begin position="12"/>
        <end position="30"/>
    </location>
</feature>
<sequence>MGELEDLSGHVLGGTVFLVASLWLLWNTLVRWHRSRLDPSSPPYRTGFRFPVFGKQGVDSGVLSSLLAVGIIGEIIGGFDQNWKWEQMGNTQHLCVYSSFFIFCFIGFLMDMGCTFLPYVDHAFMILALTVEWLVFSYHLHGKTPLQALVHILLGNVLKSSIVLAFLNAWKRSQVLLTLALVYSFLVQGTWFYQIGFIEDPPWKSTWNGESHDHMTIITVIFVAHLFLDAIFILILNGFIAAWVRGRGRLRYCSEDEKQMLPRYEKLDEKTDDFSGEKFH</sequence>
<evidence type="ECO:0000256" key="2">
    <source>
        <dbReference type="ARBA" id="ARBA00006948"/>
    </source>
</evidence>
<dbReference type="AlphaFoldDB" id="A0A7R9FQN6"/>
<proteinExistence type="inferred from homology"/>